<feature type="domain" description="DUF2470" evidence="1">
    <location>
        <begin position="11"/>
        <end position="84"/>
    </location>
</feature>
<evidence type="ECO:0000313" key="2">
    <source>
        <dbReference type="EMBL" id="MBS4183502.1"/>
    </source>
</evidence>
<dbReference type="InterPro" id="IPR037119">
    <property type="entry name" value="Haem_oxidase_HugZ-like_sf"/>
</dbReference>
<dbReference type="InterPro" id="IPR019595">
    <property type="entry name" value="DUF2470"/>
</dbReference>
<sequence length="97" mass="10292">MSAPFDAETSRAILAHMNGDHAMDNLVIVRANGAATAVAATMTEIDAVAGVWIAQLDDGAEERVIVPWTAPLTDRRSARVQIVEVHTAAQARLAELS</sequence>
<reference evidence="2" key="1">
    <citation type="submission" date="2021-05" db="EMBL/GenBank/DDBJ databases">
        <title>Novel Bacillus species.</title>
        <authorList>
            <person name="Liu G."/>
        </authorList>
    </citation>
    <scope>NUCLEOTIDE SEQUENCE</scope>
    <source>
        <strain evidence="2">FJAT-50051</strain>
    </source>
</reference>
<proteinExistence type="predicted"/>
<dbReference type="Gene3D" id="3.20.180.10">
    <property type="entry name" value="PNP-oxidase-like"/>
    <property type="match status" value="1"/>
</dbReference>
<accession>A0A942Y9I8</accession>
<dbReference type="EMBL" id="JAGYPE010000003">
    <property type="protein sequence ID" value="MBS4183502.1"/>
    <property type="molecule type" value="Genomic_DNA"/>
</dbReference>
<evidence type="ECO:0000259" key="1">
    <source>
        <dbReference type="Pfam" id="PF10615"/>
    </source>
</evidence>
<gene>
    <name evidence="2" type="ORF">KHB02_19100</name>
</gene>
<protein>
    <submittedName>
        <fullName evidence="2">DUF2470 domain-containing protein</fullName>
    </submittedName>
</protein>
<comment type="caution">
    <text evidence="2">The sequence shown here is derived from an EMBL/GenBank/DDBJ whole genome shotgun (WGS) entry which is preliminary data.</text>
</comment>
<dbReference type="Pfam" id="PF10615">
    <property type="entry name" value="DUF2470"/>
    <property type="match status" value="1"/>
</dbReference>
<organism evidence="2">
    <name type="scientific">Neobacillus citreus</name>
    <dbReference type="NCBI Taxonomy" id="2833578"/>
    <lineage>
        <taxon>Bacteria</taxon>
        <taxon>Bacillati</taxon>
        <taxon>Bacillota</taxon>
        <taxon>Bacilli</taxon>
        <taxon>Bacillales</taxon>
        <taxon>Bacillaceae</taxon>
        <taxon>Neobacillus</taxon>
    </lineage>
</organism>
<name>A0A942Y9I8_9BACI</name>
<dbReference type="AlphaFoldDB" id="A0A942Y9I8"/>